<evidence type="ECO:0000313" key="1">
    <source>
        <dbReference type="EMBL" id="RAL39515.1"/>
    </source>
</evidence>
<evidence type="ECO:0000313" key="2">
    <source>
        <dbReference type="Proteomes" id="UP000249390"/>
    </source>
</evidence>
<dbReference type="AlphaFoldDB" id="A0A328D184"/>
<reference evidence="1 2" key="1">
    <citation type="submission" date="2018-06" db="EMBL/GenBank/DDBJ databases">
        <title>The Genome of Cuscuta australis (Dodder) Provides Insight into the Evolution of Plant Parasitism.</title>
        <authorList>
            <person name="Liu H."/>
        </authorList>
    </citation>
    <scope>NUCLEOTIDE SEQUENCE [LARGE SCALE GENOMIC DNA]</scope>
    <source>
        <strain evidence="2">cv. Yunnan</strain>
        <tissue evidence="1">Vines</tissue>
    </source>
</reference>
<keyword evidence="2" id="KW-1185">Reference proteome</keyword>
<accession>A0A328D184</accession>
<organism evidence="1 2">
    <name type="scientific">Cuscuta australis</name>
    <dbReference type="NCBI Taxonomy" id="267555"/>
    <lineage>
        <taxon>Eukaryota</taxon>
        <taxon>Viridiplantae</taxon>
        <taxon>Streptophyta</taxon>
        <taxon>Embryophyta</taxon>
        <taxon>Tracheophyta</taxon>
        <taxon>Spermatophyta</taxon>
        <taxon>Magnoliopsida</taxon>
        <taxon>eudicotyledons</taxon>
        <taxon>Gunneridae</taxon>
        <taxon>Pentapetalae</taxon>
        <taxon>asterids</taxon>
        <taxon>lamiids</taxon>
        <taxon>Solanales</taxon>
        <taxon>Convolvulaceae</taxon>
        <taxon>Cuscuteae</taxon>
        <taxon>Cuscuta</taxon>
        <taxon>Cuscuta subgen. Grammica</taxon>
        <taxon>Cuscuta sect. Cleistogrammica</taxon>
    </lineage>
</organism>
<dbReference type="Proteomes" id="UP000249390">
    <property type="component" value="Unassembled WGS sequence"/>
</dbReference>
<gene>
    <name evidence="1" type="ORF">DM860_003048</name>
</gene>
<dbReference type="EMBL" id="NQVE01000200">
    <property type="protein sequence ID" value="RAL39515.1"/>
    <property type="molecule type" value="Genomic_DNA"/>
</dbReference>
<comment type="caution">
    <text evidence="1">The sequence shown here is derived from an EMBL/GenBank/DDBJ whole genome shotgun (WGS) entry which is preliminary data.</text>
</comment>
<sequence length="101" mass="11270">MEAVTSVATRIQWPWNRAANVEENTVINQNSYCGSEPRTVRGDGEPYQELPWGWDVLIQNSVRVSSGLLHLLLALHEGYVSDPCSALQDSTAEQSLEKIQD</sequence>
<protein>
    <submittedName>
        <fullName evidence="1">Uncharacterized protein</fullName>
    </submittedName>
</protein>
<proteinExistence type="predicted"/>
<name>A0A328D184_9ASTE</name>